<dbReference type="Pfam" id="PF01872">
    <property type="entry name" value="RibD_C"/>
    <property type="match status" value="1"/>
</dbReference>
<evidence type="ECO:0000259" key="19">
    <source>
        <dbReference type="PROSITE" id="PS51747"/>
    </source>
</evidence>
<comment type="cofactor">
    <cofactor evidence="15 18">
        <name>Zn(2+)</name>
        <dbReference type="ChEBI" id="CHEBI:29105"/>
    </cofactor>
    <text evidence="15 18">Binds 1 zinc ion.</text>
</comment>
<feature type="binding site" evidence="17">
    <location>
        <position position="154"/>
    </location>
    <ligand>
        <name>NADP(+)</name>
        <dbReference type="ChEBI" id="CHEBI:58349"/>
    </ligand>
</feature>
<organism evidence="20 21">
    <name type="scientific">Orenia metallireducens</name>
    <dbReference type="NCBI Taxonomy" id="1413210"/>
    <lineage>
        <taxon>Bacteria</taxon>
        <taxon>Bacillati</taxon>
        <taxon>Bacillota</taxon>
        <taxon>Clostridia</taxon>
        <taxon>Halanaerobiales</taxon>
        <taxon>Halobacteroidaceae</taxon>
        <taxon>Orenia</taxon>
    </lineage>
</organism>
<comment type="pathway">
    <text evidence="2 15">Cofactor biosynthesis; riboflavin biosynthesis; 5-amino-6-(D-ribitylamino)uracil from GTP: step 2/4.</text>
</comment>
<feature type="binding site" evidence="17">
    <location>
        <position position="168"/>
    </location>
    <ligand>
        <name>substrate</name>
    </ligand>
</feature>
<dbReference type="GO" id="GO:0008835">
    <property type="term" value="F:diaminohydroxyphosphoribosylaminopyrimidine deaminase activity"/>
    <property type="evidence" value="ECO:0007669"/>
    <property type="project" value="UniProtKB-EC"/>
</dbReference>
<evidence type="ECO:0000256" key="4">
    <source>
        <dbReference type="ARBA" id="ARBA00005259"/>
    </source>
</evidence>
<comment type="catalytic activity">
    <reaction evidence="13 15">
        <text>5-amino-6-(5-phospho-D-ribitylamino)uracil + NADP(+) = 5-amino-6-(5-phospho-D-ribosylamino)uracil + NADPH + H(+)</text>
        <dbReference type="Rhea" id="RHEA:17845"/>
        <dbReference type="ChEBI" id="CHEBI:15378"/>
        <dbReference type="ChEBI" id="CHEBI:57783"/>
        <dbReference type="ChEBI" id="CHEBI:58349"/>
        <dbReference type="ChEBI" id="CHEBI:58421"/>
        <dbReference type="ChEBI" id="CHEBI:58453"/>
        <dbReference type="EC" id="1.1.1.193"/>
    </reaction>
</comment>
<feature type="binding site" evidence="18">
    <location>
        <position position="50"/>
    </location>
    <ligand>
        <name>Zn(2+)</name>
        <dbReference type="ChEBI" id="CHEBI:29105"/>
        <note>catalytic</note>
    </ligand>
</feature>
<evidence type="ECO:0000256" key="1">
    <source>
        <dbReference type="ARBA" id="ARBA00002151"/>
    </source>
</evidence>
<keyword evidence="11 15" id="KW-0560">Oxidoreductase</keyword>
<dbReference type="GO" id="GO:0008703">
    <property type="term" value="F:5-amino-6-(5-phosphoribosylamino)uracil reductase activity"/>
    <property type="evidence" value="ECO:0007669"/>
    <property type="project" value="UniProtKB-EC"/>
</dbReference>
<dbReference type="NCBIfam" id="TIGR00326">
    <property type="entry name" value="eubact_ribD"/>
    <property type="match status" value="1"/>
</dbReference>
<evidence type="ECO:0000256" key="3">
    <source>
        <dbReference type="ARBA" id="ARBA00004910"/>
    </source>
</evidence>
<dbReference type="FunFam" id="3.40.140.10:FF:000025">
    <property type="entry name" value="Riboflavin biosynthesis protein RibD"/>
    <property type="match status" value="1"/>
</dbReference>
<dbReference type="Gene3D" id="3.40.140.10">
    <property type="entry name" value="Cytidine Deaminase, domain 2"/>
    <property type="match status" value="1"/>
</dbReference>
<evidence type="ECO:0000313" key="21">
    <source>
        <dbReference type="Proteomes" id="UP000219573"/>
    </source>
</evidence>
<evidence type="ECO:0000256" key="6">
    <source>
        <dbReference type="ARBA" id="ARBA00022619"/>
    </source>
</evidence>
<proteinExistence type="inferred from homology"/>
<dbReference type="InterPro" id="IPR016193">
    <property type="entry name" value="Cytidine_deaminase-like"/>
</dbReference>
<name>A0A285FIF0_9FIRM</name>
<comment type="similarity">
    <text evidence="4 15">In the N-terminal section; belongs to the cytidine and deoxycytidylate deaminase family.</text>
</comment>
<feature type="active site" description="Proton donor" evidence="16">
    <location>
        <position position="52"/>
    </location>
</feature>
<accession>A0A285FIF0</accession>
<feature type="binding site" evidence="18">
    <location>
        <position position="84"/>
    </location>
    <ligand>
        <name>Zn(2+)</name>
        <dbReference type="ChEBI" id="CHEBI:29105"/>
        <note>catalytic</note>
    </ligand>
</feature>
<evidence type="ECO:0000256" key="13">
    <source>
        <dbReference type="ARBA" id="ARBA00049861"/>
    </source>
</evidence>
<dbReference type="GO" id="GO:0008270">
    <property type="term" value="F:zinc ion binding"/>
    <property type="evidence" value="ECO:0007669"/>
    <property type="project" value="InterPro"/>
</dbReference>
<dbReference type="PANTHER" id="PTHR38011:SF7">
    <property type="entry name" value="2,5-DIAMINO-6-RIBOSYLAMINO-4(3H)-PYRIMIDINONE 5'-PHOSPHATE REDUCTASE"/>
    <property type="match status" value="1"/>
</dbReference>
<dbReference type="EMBL" id="OBDZ01000002">
    <property type="protein sequence ID" value="SNY10136.1"/>
    <property type="molecule type" value="Genomic_DNA"/>
</dbReference>
<dbReference type="InterPro" id="IPR011549">
    <property type="entry name" value="RibD_C"/>
</dbReference>
<dbReference type="SUPFAM" id="SSF53927">
    <property type="entry name" value="Cytidine deaminase-like"/>
    <property type="match status" value="1"/>
</dbReference>
<evidence type="ECO:0000256" key="18">
    <source>
        <dbReference type="PIRSR" id="PIRSR006769-3"/>
    </source>
</evidence>
<dbReference type="PIRSF" id="PIRSF006769">
    <property type="entry name" value="RibD"/>
    <property type="match status" value="1"/>
</dbReference>
<keyword evidence="6 15" id="KW-0686">Riboflavin biosynthesis</keyword>
<keyword evidence="12" id="KW-0511">Multifunctional enzyme</keyword>
<feature type="binding site" evidence="17">
    <location>
        <position position="222"/>
    </location>
    <ligand>
        <name>NADP(+)</name>
        <dbReference type="ChEBI" id="CHEBI:58349"/>
    </ligand>
</feature>
<feature type="binding site" evidence="17">
    <location>
        <position position="204"/>
    </location>
    <ligand>
        <name>substrate</name>
    </ligand>
</feature>
<dbReference type="AlphaFoldDB" id="A0A285FIF0"/>
<dbReference type="InterPro" id="IPR050765">
    <property type="entry name" value="Riboflavin_Biosynth_HTPR"/>
</dbReference>
<evidence type="ECO:0000256" key="14">
    <source>
        <dbReference type="ARBA" id="ARBA00049886"/>
    </source>
</evidence>
<protein>
    <recommendedName>
        <fullName evidence="15">Riboflavin biosynthesis protein RibD</fullName>
    </recommendedName>
    <domain>
        <recommendedName>
            <fullName evidence="15">Diaminohydroxyphosphoribosylaminopyrimidine deaminase</fullName>
            <shortName evidence="15">DRAP deaminase</shortName>
            <ecNumber evidence="15">3.5.4.26</ecNumber>
        </recommendedName>
        <alternativeName>
            <fullName evidence="15">Riboflavin-specific deaminase</fullName>
        </alternativeName>
    </domain>
    <domain>
        <recommendedName>
            <fullName evidence="15">5-amino-6-(5-phosphoribosylamino)uracil reductase</fullName>
            <ecNumber evidence="15">1.1.1.193</ecNumber>
        </recommendedName>
        <alternativeName>
            <fullName evidence="15">HTP reductase</fullName>
        </alternativeName>
    </domain>
</protein>
<dbReference type="Pfam" id="PF00383">
    <property type="entry name" value="dCMP_cyt_deam_1"/>
    <property type="match status" value="1"/>
</dbReference>
<dbReference type="Proteomes" id="UP000219573">
    <property type="component" value="Unassembled WGS sequence"/>
</dbReference>
<dbReference type="OrthoDB" id="9800865at2"/>
<dbReference type="InterPro" id="IPR002125">
    <property type="entry name" value="CMP_dCMP_dom"/>
</dbReference>
<dbReference type="EC" id="1.1.1.193" evidence="15"/>
<dbReference type="GO" id="GO:0050661">
    <property type="term" value="F:NADP binding"/>
    <property type="evidence" value="ECO:0007669"/>
    <property type="project" value="InterPro"/>
</dbReference>
<feature type="binding site" evidence="17">
    <location>
        <position position="196"/>
    </location>
    <ligand>
        <name>NADP(+)</name>
        <dbReference type="ChEBI" id="CHEBI:58349"/>
    </ligand>
</feature>
<keyword evidence="10 15" id="KW-0521">NADP</keyword>
<evidence type="ECO:0000256" key="2">
    <source>
        <dbReference type="ARBA" id="ARBA00004882"/>
    </source>
</evidence>
<sequence>MTDKDYMQRALNLARQAEGRTSPNPIVGAVIVKDGKVIGEGYHHHAGGAHAEVYALKEAGNEARGATVYVTLEPCSHYGKTPPCANTLIKAGIKRVVIAMEDPNPQVAGSGIRLLNQAGIETEVGILEDEARRANEIFIKYITTNKPFVILKNAMTLDGKVATKTGDSKWISGTESRQLVHQLRDKVDGILVGIGTVLADNPRLTTRLPQGGQDPTRIVLDSRLRISLNADIINQESDAKTIIATLKSSSQEKKKMLIEKGVEIIEAGAGNNIDLNLLLDSLAEREITSLLVEGGSQVSSSFLEEGLVDKLYYFIAPKIIGGSDAISVVCGEGVCQISEGIKVVNKEVTLVGEDILVVGYPEYMTN</sequence>
<feature type="binding site" evidence="17">
    <location>
        <position position="293"/>
    </location>
    <ligand>
        <name>substrate</name>
    </ligand>
</feature>
<dbReference type="PROSITE" id="PS00903">
    <property type="entry name" value="CYT_DCMP_DEAMINASES_1"/>
    <property type="match status" value="1"/>
</dbReference>
<feature type="binding site" evidence="17">
    <location>
        <position position="207"/>
    </location>
    <ligand>
        <name>substrate</name>
    </ligand>
</feature>
<dbReference type="UniPathway" id="UPA00275">
    <property type="reaction ID" value="UER00401"/>
</dbReference>
<comment type="catalytic activity">
    <reaction evidence="14 15">
        <text>2,5-diamino-6-hydroxy-4-(5-phosphoribosylamino)-pyrimidine + H2O + H(+) = 5-amino-6-(5-phospho-D-ribosylamino)uracil + NH4(+)</text>
        <dbReference type="Rhea" id="RHEA:21868"/>
        <dbReference type="ChEBI" id="CHEBI:15377"/>
        <dbReference type="ChEBI" id="CHEBI:15378"/>
        <dbReference type="ChEBI" id="CHEBI:28938"/>
        <dbReference type="ChEBI" id="CHEBI:58453"/>
        <dbReference type="ChEBI" id="CHEBI:58614"/>
        <dbReference type="EC" id="3.5.4.26"/>
    </reaction>
</comment>
<feature type="binding site" evidence="18">
    <location>
        <position position="75"/>
    </location>
    <ligand>
        <name>Zn(2+)</name>
        <dbReference type="ChEBI" id="CHEBI:29105"/>
        <note>catalytic</note>
    </ligand>
</feature>
<evidence type="ECO:0000256" key="10">
    <source>
        <dbReference type="ARBA" id="ARBA00022857"/>
    </source>
</evidence>
<dbReference type="PANTHER" id="PTHR38011">
    <property type="entry name" value="DIHYDROFOLATE REDUCTASE FAMILY PROTEIN (AFU_ORTHOLOGUE AFUA_8G06820)"/>
    <property type="match status" value="1"/>
</dbReference>
<keyword evidence="7 15" id="KW-0479">Metal-binding</keyword>
<feature type="binding site" evidence="17">
    <location>
        <position position="200"/>
    </location>
    <ligand>
        <name>NADP(+)</name>
        <dbReference type="ChEBI" id="CHEBI:58349"/>
    </ligand>
</feature>
<gene>
    <name evidence="20" type="ORF">SAMN06265827_10244</name>
</gene>
<comment type="pathway">
    <text evidence="3 15">Cofactor biosynthesis; riboflavin biosynthesis; 5-amino-6-(D-ribitylamino)uracil from GTP: step 3/4.</text>
</comment>
<dbReference type="STRING" id="1413210.U472_01620"/>
<dbReference type="InterPro" id="IPR016192">
    <property type="entry name" value="APOBEC/CMP_deaminase_Zn-bd"/>
</dbReference>
<comment type="function">
    <text evidence="1 15">Converts 2,5-diamino-6-(ribosylamino)-4(3h)-pyrimidinone 5'-phosphate into 5-amino-6-(ribosylamino)-2,4(1h,3h)-pyrimidinedione 5'-phosphate.</text>
</comment>
<dbReference type="GO" id="GO:0009231">
    <property type="term" value="P:riboflavin biosynthetic process"/>
    <property type="evidence" value="ECO:0007669"/>
    <property type="project" value="UniProtKB-UniPathway"/>
</dbReference>
<evidence type="ECO:0000256" key="15">
    <source>
        <dbReference type="PIRNR" id="PIRNR006769"/>
    </source>
</evidence>
<feature type="binding site" evidence="17">
    <location>
        <position position="170"/>
    </location>
    <ligand>
        <name>NADP(+)</name>
        <dbReference type="ChEBI" id="CHEBI:58349"/>
    </ligand>
</feature>
<evidence type="ECO:0000256" key="7">
    <source>
        <dbReference type="ARBA" id="ARBA00022723"/>
    </source>
</evidence>
<evidence type="ECO:0000256" key="11">
    <source>
        <dbReference type="ARBA" id="ARBA00023002"/>
    </source>
</evidence>
<evidence type="ECO:0000256" key="5">
    <source>
        <dbReference type="ARBA" id="ARBA00007417"/>
    </source>
</evidence>
<evidence type="ECO:0000256" key="9">
    <source>
        <dbReference type="ARBA" id="ARBA00022833"/>
    </source>
</evidence>
<evidence type="ECO:0000313" key="20">
    <source>
        <dbReference type="EMBL" id="SNY10136.1"/>
    </source>
</evidence>
<feature type="domain" description="CMP/dCMP-type deaminase" evidence="19">
    <location>
        <begin position="1"/>
        <end position="123"/>
    </location>
</feature>
<reference evidence="21" key="1">
    <citation type="submission" date="2017-09" db="EMBL/GenBank/DDBJ databases">
        <authorList>
            <person name="Varghese N."/>
            <person name="Submissions S."/>
        </authorList>
    </citation>
    <scope>NUCLEOTIDE SEQUENCE [LARGE SCALE GENOMIC DNA]</scope>
    <source>
        <strain evidence="21">MSL47</strain>
    </source>
</reference>
<evidence type="ECO:0000256" key="8">
    <source>
        <dbReference type="ARBA" id="ARBA00022801"/>
    </source>
</evidence>
<dbReference type="PROSITE" id="PS51747">
    <property type="entry name" value="CYT_DCMP_DEAMINASES_2"/>
    <property type="match status" value="1"/>
</dbReference>
<dbReference type="InterPro" id="IPR004794">
    <property type="entry name" value="Eubact_RibD"/>
</dbReference>
<keyword evidence="21" id="KW-1185">Reference proteome</keyword>
<dbReference type="EC" id="3.5.4.26" evidence="15"/>
<feature type="binding site" evidence="17">
    <location>
        <position position="184"/>
    </location>
    <ligand>
        <name>substrate</name>
    </ligand>
</feature>
<dbReference type="CDD" id="cd01284">
    <property type="entry name" value="Riboflavin_deaminase-reductase"/>
    <property type="match status" value="1"/>
</dbReference>
<evidence type="ECO:0000256" key="12">
    <source>
        <dbReference type="ARBA" id="ARBA00023268"/>
    </source>
</evidence>
<dbReference type="Gene3D" id="3.40.430.10">
    <property type="entry name" value="Dihydrofolate Reductase, subunit A"/>
    <property type="match status" value="1"/>
</dbReference>
<comment type="similarity">
    <text evidence="5 15">In the C-terminal section; belongs to the HTP reductase family.</text>
</comment>
<dbReference type="SUPFAM" id="SSF53597">
    <property type="entry name" value="Dihydrofolate reductase-like"/>
    <property type="match status" value="1"/>
</dbReference>
<feature type="binding site" evidence="17">
    <location>
        <begin position="295"/>
        <end position="301"/>
    </location>
    <ligand>
        <name>NADP(+)</name>
        <dbReference type="ChEBI" id="CHEBI:58349"/>
    </ligand>
</feature>
<evidence type="ECO:0000256" key="17">
    <source>
        <dbReference type="PIRSR" id="PIRSR006769-2"/>
    </source>
</evidence>
<dbReference type="InterPro" id="IPR024072">
    <property type="entry name" value="DHFR-like_dom_sf"/>
</dbReference>
<dbReference type="RefSeq" id="WP_097016324.1">
    <property type="nucleotide sequence ID" value="NZ_OBDZ01000002.1"/>
</dbReference>
<evidence type="ECO:0000256" key="16">
    <source>
        <dbReference type="PIRSR" id="PIRSR006769-1"/>
    </source>
</evidence>
<keyword evidence="8 15" id="KW-0378">Hydrolase</keyword>
<dbReference type="NCBIfam" id="TIGR00227">
    <property type="entry name" value="ribD_Cterm"/>
    <property type="match status" value="1"/>
</dbReference>
<dbReference type="InterPro" id="IPR002734">
    <property type="entry name" value="RibDG_C"/>
</dbReference>
<keyword evidence="9 15" id="KW-0862">Zinc</keyword>